<dbReference type="InterPro" id="IPR035996">
    <property type="entry name" value="4pyrrol_Methylase_sf"/>
</dbReference>
<evidence type="ECO:0000256" key="14">
    <source>
        <dbReference type="ARBA" id="ARBA00047561"/>
    </source>
</evidence>
<feature type="binding site" evidence="16">
    <location>
        <position position="307"/>
    </location>
    <ligand>
        <name>S-adenosyl-L-methionine</name>
        <dbReference type="ChEBI" id="CHEBI:59789"/>
    </ligand>
</feature>
<dbReference type="SUPFAM" id="SSF75615">
    <property type="entry name" value="Siroheme synthase middle domains-like"/>
    <property type="match status" value="1"/>
</dbReference>
<dbReference type="NCBIfam" id="TIGR01470">
    <property type="entry name" value="cysG_Nterm"/>
    <property type="match status" value="1"/>
</dbReference>
<dbReference type="InterPro" id="IPR014777">
    <property type="entry name" value="4pyrrole_Mease_sub1"/>
</dbReference>
<feature type="domain" description="Sirohaem synthase dimerisation" evidence="20">
    <location>
        <begin position="151"/>
        <end position="207"/>
    </location>
</feature>
<feature type="binding site" evidence="16">
    <location>
        <position position="226"/>
    </location>
    <ligand>
        <name>S-adenosyl-L-methionine</name>
        <dbReference type="ChEBI" id="CHEBI:59789"/>
    </ligand>
</feature>
<dbReference type="NCBIfam" id="NF004790">
    <property type="entry name" value="PRK06136.1"/>
    <property type="match status" value="1"/>
</dbReference>
<dbReference type="SUPFAM" id="SSF53790">
    <property type="entry name" value="Tetrapyrrole methylase"/>
    <property type="match status" value="1"/>
</dbReference>
<feature type="binding site" evidence="16">
    <location>
        <position position="413"/>
    </location>
    <ligand>
        <name>S-adenosyl-L-methionine</name>
        <dbReference type="ChEBI" id="CHEBI:59789"/>
    </ligand>
</feature>
<comment type="catalytic activity">
    <reaction evidence="14 16">
        <text>precorrin-2 + NAD(+) = sirohydrochlorin + NADH + 2 H(+)</text>
        <dbReference type="Rhea" id="RHEA:15613"/>
        <dbReference type="ChEBI" id="CHEBI:15378"/>
        <dbReference type="ChEBI" id="CHEBI:57540"/>
        <dbReference type="ChEBI" id="CHEBI:57945"/>
        <dbReference type="ChEBI" id="CHEBI:58351"/>
        <dbReference type="ChEBI" id="CHEBI:58827"/>
        <dbReference type="EC" id="1.3.1.76"/>
    </reaction>
</comment>
<dbReference type="AlphaFoldDB" id="A0A3Q9JJ30"/>
<dbReference type="Gene3D" id="3.30.160.110">
    <property type="entry name" value="Siroheme synthase, domain 2"/>
    <property type="match status" value="1"/>
</dbReference>
<dbReference type="Pfam" id="PF00590">
    <property type="entry name" value="TP_methylase"/>
    <property type="match status" value="1"/>
</dbReference>
<keyword evidence="11 16" id="KW-0627">Porphyrin biosynthesis</keyword>
<feature type="binding site" evidence="16">
    <location>
        <begin position="43"/>
        <end position="44"/>
    </location>
    <ligand>
        <name>NAD(+)</name>
        <dbReference type="ChEBI" id="CHEBI:57540"/>
    </ligand>
</feature>
<dbReference type="EC" id="4.99.1.4" evidence="16"/>
<evidence type="ECO:0000256" key="5">
    <source>
        <dbReference type="ARBA" id="ARBA00022603"/>
    </source>
</evidence>
<dbReference type="EC" id="2.1.1.107" evidence="16"/>
<evidence type="ECO:0000313" key="22">
    <source>
        <dbReference type="EMBL" id="AZS50718.1"/>
    </source>
</evidence>
<proteinExistence type="inferred from homology"/>
<dbReference type="Gene3D" id="1.10.8.210">
    <property type="entry name" value="Sirohaem synthase, dimerisation domain"/>
    <property type="match status" value="1"/>
</dbReference>
<dbReference type="GO" id="GO:0004851">
    <property type="term" value="F:uroporphyrin-III C-methyltransferase activity"/>
    <property type="evidence" value="ECO:0007669"/>
    <property type="project" value="UniProtKB-UniRule"/>
</dbReference>
<evidence type="ECO:0000256" key="7">
    <source>
        <dbReference type="ARBA" id="ARBA00022691"/>
    </source>
</evidence>
<keyword evidence="12 16" id="KW-0511">Multifunctional enzyme</keyword>
<dbReference type="InterPro" id="IPR050161">
    <property type="entry name" value="Siro_Cobalamin_biosynth"/>
</dbReference>
<comment type="similarity">
    <text evidence="16">In the N-terminal section; belongs to the precorrin-2 dehydrogenase / sirohydrochlorin ferrochelatase family.</text>
</comment>
<dbReference type="NCBIfam" id="NF007922">
    <property type="entry name" value="PRK10637.1"/>
    <property type="match status" value="1"/>
</dbReference>
<keyword evidence="6 16" id="KW-0808">Transferase</keyword>
<keyword evidence="23" id="KW-1185">Reference proteome</keyword>
<dbReference type="InterPro" id="IPR006367">
    <property type="entry name" value="Sirohaem_synthase_N"/>
</dbReference>
<dbReference type="InterPro" id="IPR014776">
    <property type="entry name" value="4pyrrole_Mease_sub2"/>
</dbReference>
<keyword evidence="10 16" id="KW-0456">Lyase</keyword>
<keyword evidence="4 16" id="KW-0169">Cobalamin biosynthesis</keyword>
<comment type="catalytic activity">
    <reaction evidence="16">
        <text>siroheme + 2 H(+) = sirohydrochlorin + Fe(2+)</text>
        <dbReference type="Rhea" id="RHEA:24360"/>
        <dbReference type="ChEBI" id="CHEBI:15378"/>
        <dbReference type="ChEBI" id="CHEBI:29033"/>
        <dbReference type="ChEBI" id="CHEBI:58351"/>
        <dbReference type="ChEBI" id="CHEBI:60052"/>
        <dbReference type="EC" id="4.99.1.4"/>
    </reaction>
</comment>
<evidence type="ECO:0000259" key="21">
    <source>
        <dbReference type="Pfam" id="PF14824"/>
    </source>
</evidence>
<evidence type="ECO:0000256" key="17">
    <source>
        <dbReference type="PIRSR" id="PIRSR036426-1"/>
    </source>
</evidence>
<name>A0A3Q9JJ30_9GAMM</name>
<evidence type="ECO:0000256" key="13">
    <source>
        <dbReference type="ARBA" id="ARBA00025705"/>
    </source>
</evidence>
<comment type="catalytic activity">
    <reaction evidence="16">
        <text>uroporphyrinogen III + 2 S-adenosyl-L-methionine = precorrin-2 + 2 S-adenosyl-L-homocysteine + H(+)</text>
        <dbReference type="Rhea" id="RHEA:32459"/>
        <dbReference type="ChEBI" id="CHEBI:15378"/>
        <dbReference type="ChEBI" id="CHEBI:57308"/>
        <dbReference type="ChEBI" id="CHEBI:57856"/>
        <dbReference type="ChEBI" id="CHEBI:58827"/>
        <dbReference type="ChEBI" id="CHEBI:59789"/>
        <dbReference type="EC" id="2.1.1.107"/>
    </reaction>
</comment>
<dbReference type="UniPathway" id="UPA00148">
    <property type="reaction ID" value="UER00211"/>
</dbReference>
<dbReference type="KEGG" id="emo:DM558_07965"/>
<organism evidence="22 23">
    <name type="scientific">Entomomonas moraniae</name>
    <dbReference type="NCBI Taxonomy" id="2213226"/>
    <lineage>
        <taxon>Bacteria</taxon>
        <taxon>Pseudomonadati</taxon>
        <taxon>Pseudomonadota</taxon>
        <taxon>Gammaproteobacteria</taxon>
        <taxon>Pseudomonadales</taxon>
        <taxon>Pseudomonadaceae</taxon>
        <taxon>Entomomonas</taxon>
    </lineage>
</organism>
<dbReference type="FunFam" id="3.30.160.110:FF:000001">
    <property type="entry name" value="Siroheme synthase"/>
    <property type="match status" value="1"/>
</dbReference>
<dbReference type="GO" id="GO:0009236">
    <property type="term" value="P:cobalamin biosynthetic process"/>
    <property type="evidence" value="ECO:0007669"/>
    <property type="project" value="UniProtKB-UniRule"/>
</dbReference>
<dbReference type="InterPro" id="IPR000878">
    <property type="entry name" value="4pyrrol_Mease"/>
</dbReference>
<dbReference type="UniPathway" id="UPA00262">
    <property type="reaction ID" value="UER00211"/>
</dbReference>
<dbReference type="PROSITE" id="PS00840">
    <property type="entry name" value="SUMT_2"/>
    <property type="match status" value="1"/>
</dbReference>
<feature type="binding site" evidence="16">
    <location>
        <position position="384"/>
    </location>
    <ligand>
        <name>S-adenosyl-L-methionine</name>
        <dbReference type="ChEBI" id="CHEBI:59789"/>
    </ligand>
</feature>
<dbReference type="Gene3D" id="3.40.1010.10">
    <property type="entry name" value="Cobalt-precorrin-4 Transmethylase, Domain 1"/>
    <property type="match status" value="1"/>
</dbReference>
<feature type="binding site" evidence="16">
    <location>
        <begin position="332"/>
        <end position="333"/>
    </location>
    <ligand>
        <name>S-adenosyl-L-methionine</name>
        <dbReference type="ChEBI" id="CHEBI:59789"/>
    </ligand>
</feature>
<evidence type="ECO:0000256" key="15">
    <source>
        <dbReference type="ARBA" id="ARBA00060548"/>
    </source>
</evidence>
<evidence type="ECO:0000256" key="18">
    <source>
        <dbReference type="RuleBase" id="RU003960"/>
    </source>
</evidence>
<dbReference type="Gene3D" id="3.40.50.720">
    <property type="entry name" value="NAD(P)-binding Rossmann-like Domain"/>
    <property type="match status" value="1"/>
</dbReference>
<dbReference type="EC" id="1.3.1.76" evidence="16"/>
<dbReference type="HAMAP" id="MF_01646">
    <property type="entry name" value="Siroheme_synth"/>
    <property type="match status" value="1"/>
</dbReference>
<sequence length="459" mass="50650">MDFLPLFHNLQGQDVLLVGGGSIALRKARLLLASSAKLTVVAPCINEELKALLTKHQCHYIQAHYHESHIANSLLIVAATNDLLVNQHISNDARLRRIPVNVVDNPTLSTVIFPAIIDRSPIIVAVSSGGKSPVLARLLRAKLETLLPSGYAKLAKLAEKFRDKVKQHFSNTEQRRIFWEKVLQGSISEQVLAGRESQAEKELQQLLDNTQDQPPKGEVYLVGAGPGDPDLLTFRALRLMQQADVVLYDRLVAPEIIDLCRRDADRIYVGKKRNNHTLPQDDINLLLVNLAKQGKRVVRLKGGDPFIFGRGGEEIETLADHNIAFQVVPGITAASGCAAYAGIPLTHRDYAQSVRFVTGHLKDNSIDLPWQELVAKGQTVVFYMGLIGLPTICQQLIQHGQAPDTPMALIEQGTTQSQRVFTSTLANMPETLANKTIQAPTLIIVGEVVKLRDKLAWFN</sequence>
<dbReference type="InterPro" id="IPR028281">
    <property type="entry name" value="Sirohaem_synthase_central"/>
</dbReference>
<evidence type="ECO:0000256" key="3">
    <source>
        <dbReference type="ARBA" id="ARBA00022553"/>
    </source>
</evidence>
<dbReference type="InterPro" id="IPR037115">
    <property type="entry name" value="Sirohaem_synt_dimer_dom_sf"/>
</dbReference>
<protein>
    <recommendedName>
        <fullName evidence="16">Siroheme synthase</fullName>
    </recommendedName>
    <domain>
        <recommendedName>
            <fullName evidence="16">Uroporphyrinogen-III C-methyltransferase</fullName>
            <shortName evidence="16">Urogen III methylase</shortName>
            <ecNumber evidence="16">2.1.1.107</ecNumber>
        </recommendedName>
        <alternativeName>
            <fullName evidence="16">SUMT</fullName>
        </alternativeName>
        <alternativeName>
            <fullName evidence="16">Uroporphyrinogen III methylase</fullName>
            <shortName evidence="16">UROM</shortName>
        </alternativeName>
    </domain>
    <domain>
        <recommendedName>
            <fullName evidence="16">Precorrin-2 dehydrogenase</fullName>
            <ecNumber evidence="16">1.3.1.76</ecNumber>
        </recommendedName>
    </domain>
    <domain>
        <recommendedName>
            <fullName evidence="16">Sirohydrochlorin ferrochelatase</fullName>
            <ecNumber evidence="16">4.99.1.4</ecNumber>
        </recommendedName>
    </domain>
</protein>
<dbReference type="InterPro" id="IPR036291">
    <property type="entry name" value="NAD(P)-bd_dom_sf"/>
</dbReference>
<comment type="pathway">
    <text evidence="1 16">Porphyrin-containing compound metabolism; siroheme biosynthesis; sirohydrochlorin from precorrin-2: step 1/1.</text>
</comment>
<dbReference type="Pfam" id="PF13241">
    <property type="entry name" value="NAD_binding_7"/>
    <property type="match status" value="1"/>
</dbReference>
<evidence type="ECO:0000256" key="11">
    <source>
        <dbReference type="ARBA" id="ARBA00023244"/>
    </source>
</evidence>
<dbReference type="FunFam" id="3.40.1010.10:FF:000001">
    <property type="entry name" value="Siroheme synthase"/>
    <property type="match status" value="1"/>
</dbReference>
<dbReference type="Pfam" id="PF14824">
    <property type="entry name" value="Sirohm_synth_M"/>
    <property type="match status" value="1"/>
</dbReference>
<evidence type="ECO:0000256" key="16">
    <source>
        <dbReference type="HAMAP-Rule" id="MF_01646"/>
    </source>
</evidence>
<feature type="binding site" evidence="16">
    <location>
        <begin position="22"/>
        <end position="23"/>
    </location>
    <ligand>
        <name>NAD(+)</name>
        <dbReference type="ChEBI" id="CHEBI:57540"/>
    </ligand>
</feature>
<reference evidence="23" key="1">
    <citation type="submission" date="2018-06" db="EMBL/GenBank/DDBJ databases">
        <title>Complete genome of Pseudomonas insecticola strain QZS01.</title>
        <authorList>
            <person name="Wang J."/>
            <person name="Su Q."/>
        </authorList>
    </citation>
    <scope>NUCLEOTIDE SEQUENCE [LARGE SCALE GENOMIC DNA]</scope>
    <source>
        <strain evidence="23">QZS01</strain>
    </source>
</reference>
<dbReference type="InterPro" id="IPR019478">
    <property type="entry name" value="Sirohaem_synthase_dimer_dom"/>
</dbReference>
<evidence type="ECO:0000259" key="20">
    <source>
        <dbReference type="Pfam" id="PF10414"/>
    </source>
</evidence>
<evidence type="ECO:0000256" key="2">
    <source>
        <dbReference type="ARBA" id="ARBA00005879"/>
    </source>
</evidence>
<feature type="active site" description="Proton donor" evidence="16 17">
    <location>
        <position position="271"/>
    </location>
</feature>
<evidence type="ECO:0000256" key="10">
    <source>
        <dbReference type="ARBA" id="ARBA00023239"/>
    </source>
</evidence>
<gene>
    <name evidence="22" type="primary">cobA</name>
    <name evidence="16" type="synonym">cysG</name>
    <name evidence="22" type="ORF">DM558_07965</name>
</gene>
<accession>A0A3Q9JJ30</accession>
<comment type="pathway">
    <text evidence="13 16">Porphyrin-containing compound metabolism; siroheme biosynthesis; precorrin-2 from uroporphyrinogen III: step 1/1.</text>
</comment>
<dbReference type="Pfam" id="PF10414">
    <property type="entry name" value="CysG_dimeriser"/>
    <property type="match status" value="1"/>
</dbReference>
<comment type="pathway">
    <text evidence="16">Cofactor biosynthesis; adenosylcobalamin biosynthesis; sirohydrochlorin from precorrin-2: step 1/1.</text>
</comment>
<feature type="domain" description="Tetrapyrrole methylase" evidence="19">
    <location>
        <begin position="219"/>
        <end position="428"/>
    </location>
</feature>
<comment type="pathway">
    <text evidence="16">Porphyrin-containing compound metabolism; siroheme biosynthesis; siroheme from sirohydrochlorin: step 1/1.</text>
</comment>
<dbReference type="PIRSF" id="PIRSF036426">
    <property type="entry name" value="Sirohaem_synth"/>
    <property type="match status" value="1"/>
</dbReference>
<dbReference type="CDD" id="cd11642">
    <property type="entry name" value="SUMT"/>
    <property type="match status" value="1"/>
</dbReference>
<comment type="function">
    <text evidence="16">Multifunctional enzyme that catalyzes the SAM-dependent methylations of uroporphyrinogen III at position C-2 and C-7 to form precorrin-2 via precorrin-1. Then it catalyzes the NAD-dependent ring dehydrogenation of precorrin-2 to yield sirohydrochlorin. Finally, it catalyzes the ferrochelation of sirohydrochlorin to yield siroheme.</text>
</comment>
<evidence type="ECO:0000313" key="23">
    <source>
        <dbReference type="Proteomes" id="UP000273143"/>
    </source>
</evidence>
<evidence type="ECO:0000256" key="8">
    <source>
        <dbReference type="ARBA" id="ARBA00023002"/>
    </source>
</evidence>
<dbReference type="GO" id="GO:0019354">
    <property type="term" value="P:siroheme biosynthetic process"/>
    <property type="evidence" value="ECO:0007669"/>
    <property type="project" value="UniProtKB-UniRule"/>
</dbReference>
<dbReference type="GO" id="GO:0032259">
    <property type="term" value="P:methylation"/>
    <property type="evidence" value="ECO:0007669"/>
    <property type="project" value="UniProtKB-KW"/>
</dbReference>
<dbReference type="GO" id="GO:0051287">
    <property type="term" value="F:NAD binding"/>
    <property type="evidence" value="ECO:0007669"/>
    <property type="project" value="InterPro"/>
</dbReference>
<dbReference type="RefSeq" id="WP_127163276.1">
    <property type="nucleotide sequence ID" value="NZ_CP029822.1"/>
</dbReference>
<dbReference type="InterPro" id="IPR003043">
    <property type="entry name" value="Uropor_MeTrfase_CS"/>
</dbReference>
<comment type="similarity">
    <text evidence="16">In the C-terminal section; belongs to the precorrin methyltransferase family.</text>
</comment>
<feature type="domain" description="Siroheme synthase central" evidence="21">
    <location>
        <begin position="124"/>
        <end position="144"/>
    </location>
</feature>
<dbReference type="SUPFAM" id="SSF51735">
    <property type="entry name" value="NAD(P)-binding Rossmann-fold domains"/>
    <property type="match status" value="1"/>
</dbReference>
<evidence type="ECO:0000256" key="12">
    <source>
        <dbReference type="ARBA" id="ARBA00023268"/>
    </source>
</evidence>
<evidence type="ECO:0000256" key="1">
    <source>
        <dbReference type="ARBA" id="ARBA00005010"/>
    </source>
</evidence>
<feature type="modified residue" description="Phosphoserine" evidence="16">
    <location>
        <position position="128"/>
    </location>
</feature>
<feature type="region of interest" description="Uroporphyrinogen-III C-methyltransferase" evidence="16">
    <location>
        <begin position="217"/>
        <end position="459"/>
    </location>
</feature>
<dbReference type="Proteomes" id="UP000273143">
    <property type="component" value="Chromosome"/>
</dbReference>
<keyword evidence="7 16" id="KW-0949">S-adenosyl-L-methionine</keyword>
<dbReference type="GO" id="GO:0051266">
    <property type="term" value="F:sirohydrochlorin ferrochelatase activity"/>
    <property type="evidence" value="ECO:0007669"/>
    <property type="project" value="UniProtKB-EC"/>
</dbReference>
<dbReference type="GO" id="GO:0043115">
    <property type="term" value="F:precorrin-2 dehydrogenase activity"/>
    <property type="evidence" value="ECO:0007669"/>
    <property type="project" value="UniProtKB-UniRule"/>
</dbReference>
<dbReference type="EMBL" id="CP029822">
    <property type="protein sequence ID" value="AZS50718.1"/>
    <property type="molecule type" value="Genomic_DNA"/>
</dbReference>
<keyword evidence="8 16" id="KW-0560">Oxidoreductase</keyword>
<dbReference type="PANTHER" id="PTHR45790:SF1">
    <property type="entry name" value="SIROHEME SYNTHASE"/>
    <property type="match status" value="1"/>
</dbReference>
<comment type="similarity">
    <text evidence="2 18">Belongs to the precorrin methyltransferase family.</text>
</comment>
<keyword evidence="5 16" id="KW-0489">Methyltransferase</keyword>
<dbReference type="NCBIfam" id="TIGR01469">
    <property type="entry name" value="cobA_cysG_Cterm"/>
    <property type="match status" value="1"/>
</dbReference>
<feature type="binding site" evidence="16">
    <location>
        <begin position="302"/>
        <end position="304"/>
    </location>
    <ligand>
        <name>S-adenosyl-L-methionine</name>
        <dbReference type="ChEBI" id="CHEBI:59789"/>
    </ligand>
</feature>
<keyword evidence="9 16" id="KW-0520">NAD</keyword>
<dbReference type="InterPro" id="IPR012409">
    <property type="entry name" value="Sirohaem_synth"/>
</dbReference>
<dbReference type="FunFam" id="3.30.950.10:FF:000001">
    <property type="entry name" value="Siroheme synthase"/>
    <property type="match status" value="1"/>
</dbReference>
<keyword evidence="3 16" id="KW-0597">Phosphoprotein</keyword>
<evidence type="ECO:0000259" key="19">
    <source>
        <dbReference type="Pfam" id="PF00590"/>
    </source>
</evidence>
<evidence type="ECO:0000256" key="4">
    <source>
        <dbReference type="ARBA" id="ARBA00022573"/>
    </source>
</evidence>
<comment type="pathway">
    <text evidence="15 16">Cofactor biosynthesis; adenosylcobalamin biosynthesis; precorrin-2 from uroporphyrinogen III: step 1/1.</text>
</comment>
<dbReference type="Gene3D" id="3.30.950.10">
    <property type="entry name" value="Methyltransferase, Cobalt-precorrin-4 Transmethylase, Domain 2"/>
    <property type="match status" value="1"/>
</dbReference>
<evidence type="ECO:0000256" key="6">
    <source>
        <dbReference type="ARBA" id="ARBA00022679"/>
    </source>
</evidence>
<dbReference type="PANTHER" id="PTHR45790">
    <property type="entry name" value="SIROHEME SYNTHASE-RELATED"/>
    <property type="match status" value="1"/>
</dbReference>
<feature type="region of interest" description="Precorrin-2 dehydrogenase / sirohydrochlorin ferrochelatase" evidence="16">
    <location>
        <begin position="1"/>
        <end position="203"/>
    </location>
</feature>
<evidence type="ECO:0000256" key="9">
    <source>
        <dbReference type="ARBA" id="ARBA00023027"/>
    </source>
</evidence>
<dbReference type="InterPro" id="IPR006366">
    <property type="entry name" value="CobA/CysG_C"/>
</dbReference>
<feature type="active site" description="Proton acceptor" evidence="16 17">
    <location>
        <position position="249"/>
    </location>
</feature>